<dbReference type="Pfam" id="PF01803">
    <property type="entry name" value="LIM_bind"/>
    <property type="match status" value="1"/>
</dbReference>
<name>A0A9D5A4R9_PEA</name>
<organism evidence="2 3">
    <name type="scientific">Pisum sativum</name>
    <name type="common">Garden pea</name>
    <name type="synonym">Lathyrus oleraceus</name>
    <dbReference type="NCBI Taxonomy" id="3888"/>
    <lineage>
        <taxon>Eukaryota</taxon>
        <taxon>Viridiplantae</taxon>
        <taxon>Streptophyta</taxon>
        <taxon>Embryophyta</taxon>
        <taxon>Tracheophyta</taxon>
        <taxon>Spermatophyta</taxon>
        <taxon>Magnoliopsida</taxon>
        <taxon>eudicotyledons</taxon>
        <taxon>Gunneridae</taxon>
        <taxon>Pentapetalae</taxon>
        <taxon>rosids</taxon>
        <taxon>fabids</taxon>
        <taxon>Fabales</taxon>
        <taxon>Fabaceae</taxon>
        <taxon>Papilionoideae</taxon>
        <taxon>50 kb inversion clade</taxon>
        <taxon>NPAAA clade</taxon>
        <taxon>Hologalegina</taxon>
        <taxon>IRL clade</taxon>
        <taxon>Fabeae</taxon>
        <taxon>Lathyrus</taxon>
    </lineage>
</organism>
<dbReference type="Proteomes" id="UP001058974">
    <property type="component" value="Chromosome 6"/>
</dbReference>
<feature type="compositionally biased region" description="Low complexity" evidence="1">
    <location>
        <begin position="130"/>
        <end position="185"/>
    </location>
</feature>
<evidence type="ECO:0000256" key="1">
    <source>
        <dbReference type="SAM" id="MobiDB-lite"/>
    </source>
</evidence>
<gene>
    <name evidence="2" type="ORF">KIW84_061132</name>
</gene>
<evidence type="ECO:0000313" key="2">
    <source>
        <dbReference type="EMBL" id="KAI5394328.1"/>
    </source>
</evidence>
<feature type="compositionally biased region" description="Polar residues" evidence="1">
    <location>
        <begin position="14"/>
        <end position="25"/>
    </location>
</feature>
<comment type="caution">
    <text evidence="2">The sequence shown here is derived from an EMBL/GenBank/DDBJ whole genome shotgun (WGS) entry which is preliminary data.</text>
</comment>
<sequence>MVPPGPPTPIGGAQSASPSLMRSNSGMMGGQGGQASFPSLVSQRNQYNNMNMLGNMSNVASMMNQSFSNGIPNSGLGGLGNSQRGGMDTGAEQDPLSGVGNGMGFGNPSSSFGQSNMANSGSSGQGQGQGQQFSNPSGNQLLSDQQHSQQLDAQNFQHGQQQSAQQFSAPMNSQQQQHQQQQHFQSMRGGIGGIGPVKMEPQGNNDQFGQQLPSLRNLAQVKLEPQQLQSMRGMAPVKMEPQHSDQPFLHQQQQQQQQQLLHMSRQTSQATAAQMNLLQQQRLLQYQQQQQHQQQQLLKSMPQQQRSQLPQQFQQQNMPIRSPVKPAYEPGMCARRLTHYMYQQQHRPEDNNIDFWRKFVAEYFAPNAKKKWCVSMYGSGRQTTGVFPQDIWHCEICNRKPGRGFEATAEVLPRLFKIKYESGTLEELLYVDMPREYHNSSGQIVLDYAKAIQESVFEQLRVVRDGQLRIVFSPDLKICSWEFCARRHEELIPRRLLIPQVSQLGAVAQKYQACTQNAAPNLSIPELQNNCNLFVASARQLAKALEVPLVNDLGYTKRYVRCLQISEVVNSMKDLIDYSRETGTGPMGKLICSLFLTHL</sequence>
<keyword evidence="3" id="KW-1185">Reference proteome</keyword>
<dbReference type="Gramene" id="Psat06G0113200-T2">
    <property type="protein sequence ID" value="KAI5394328.1"/>
    <property type="gene ID" value="KIW84_061132"/>
</dbReference>
<protein>
    <recommendedName>
        <fullName evidence="4">Transcriptional corepressor SEUSS</fullName>
    </recommendedName>
</protein>
<feature type="region of interest" description="Disordered" evidence="1">
    <location>
        <begin position="1"/>
        <end position="38"/>
    </location>
</feature>
<feature type="region of interest" description="Disordered" evidence="1">
    <location>
        <begin position="71"/>
        <end position="204"/>
    </location>
</feature>
<dbReference type="InterPro" id="IPR029005">
    <property type="entry name" value="LIM-bd/SEUSS"/>
</dbReference>
<proteinExistence type="predicted"/>
<dbReference type="EMBL" id="JAMSHJ010000006">
    <property type="protein sequence ID" value="KAI5394328.1"/>
    <property type="molecule type" value="Genomic_DNA"/>
</dbReference>
<dbReference type="AlphaFoldDB" id="A0A9D5A4R9"/>
<evidence type="ECO:0008006" key="4">
    <source>
        <dbReference type="Google" id="ProtNLM"/>
    </source>
</evidence>
<feature type="region of interest" description="Disordered" evidence="1">
    <location>
        <begin position="239"/>
        <end position="267"/>
    </location>
</feature>
<accession>A0A9D5A4R9</accession>
<reference evidence="2 3" key="1">
    <citation type="journal article" date="2022" name="Nat. Genet.">
        <title>Improved pea reference genome and pan-genome highlight genomic features and evolutionary characteristics.</title>
        <authorList>
            <person name="Yang T."/>
            <person name="Liu R."/>
            <person name="Luo Y."/>
            <person name="Hu S."/>
            <person name="Wang D."/>
            <person name="Wang C."/>
            <person name="Pandey M.K."/>
            <person name="Ge S."/>
            <person name="Xu Q."/>
            <person name="Li N."/>
            <person name="Li G."/>
            <person name="Huang Y."/>
            <person name="Saxena R.K."/>
            <person name="Ji Y."/>
            <person name="Li M."/>
            <person name="Yan X."/>
            <person name="He Y."/>
            <person name="Liu Y."/>
            <person name="Wang X."/>
            <person name="Xiang C."/>
            <person name="Varshney R.K."/>
            <person name="Ding H."/>
            <person name="Gao S."/>
            <person name="Zong X."/>
        </authorList>
    </citation>
    <scope>NUCLEOTIDE SEQUENCE [LARGE SCALE GENOMIC DNA]</scope>
    <source>
        <strain evidence="2 3">cv. Zhongwan 6</strain>
    </source>
</reference>
<evidence type="ECO:0000313" key="3">
    <source>
        <dbReference type="Proteomes" id="UP001058974"/>
    </source>
</evidence>
<feature type="compositionally biased region" description="Low complexity" evidence="1">
    <location>
        <begin position="113"/>
        <end position="122"/>
    </location>
</feature>
<dbReference type="PANTHER" id="PTHR10378">
    <property type="entry name" value="LIM DOMAIN-BINDING PROTEIN"/>
    <property type="match status" value="1"/>
</dbReference>